<feature type="binding site" evidence="10">
    <location>
        <position position="116"/>
    </location>
    <ligand>
        <name>Zn(2+)</name>
        <dbReference type="ChEBI" id="CHEBI:29105"/>
        <label>2</label>
    </ligand>
</feature>
<reference evidence="12 13" key="1">
    <citation type="journal article" date="2007" name="Nature">
        <title>Evolution of genes and genomes on the Drosophila phylogeny.</title>
        <authorList>
            <consortium name="Drosophila 12 Genomes Consortium"/>
            <person name="Clark A.G."/>
            <person name="Eisen M.B."/>
            <person name="Smith D.R."/>
            <person name="Bergman C.M."/>
            <person name="Oliver B."/>
            <person name="Markow T.A."/>
            <person name="Kaufman T.C."/>
            <person name="Kellis M."/>
            <person name="Gelbart W."/>
            <person name="Iyer V.N."/>
            <person name="Pollard D.A."/>
            <person name="Sackton T.B."/>
            <person name="Larracuente A.M."/>
            <person name="Singh N.D."/>
            <person name="Abad J.P."/>
            <person name="Abt D.N."/>
            <person name="Adryan B."/>
            <person name="Aguade M."/>
            <person name="Akashi H."/>
            <person name="Anderson W.W."/>
            <person name="Aquadro C.F."/>
            <person name="Ardell D.H."/>
            <person name="Arguello R."/>
            <person name="Artieri C.G."/>
            <person name="Barbash D.A."/>
            <person name="Barker D."/>
            <person name="Barsanti P."/>
            <person name="Batterham P."/>
            <person name="Batzoglou S."/>
            <person name="Begun D."/>
            <person name="Bhutkar A."/>
            <person name="Blanco E."/>
            <person name="Bosak S.A."/>
            <person name="Bradley R.K."/>
            <person name="Brand A.D."/>
            <person name="Brent M.R."/>
            <person name="Brooks A.N."/>
            <person name="Brown R.H."/>
            <person name="Butlin R.K."/>
            <person name="Caggese C."/>
            <person name="Calvi B.R."/>
            <person name="Bernardo de Carvalho A."/>
            <person name="Caspi A."/>
            <person name="Castrezana S."/>
            <person name="Celniker S.E."/>
            <person name="Chang J.L."/>
            <person name="Chapple C."/>
            <person name="Chatterji S."/>
            <person name="Chinwalla A."/>
            <person name="Civetta A."/>
            <person name="Clifton S.W."/>
            <person name="Comeron J.M."/>
            <person name="Costello J.C."/>
            <person name="Coyne J.A."/>
            <person name="Daub J."/>
            <person name="David R.G."/>
            <person name="Delcher A.L."/>
            <person name="Delehaunty K."/>
            <person name="Do C.B."/>
            <person name="Ebling H."/>
            <person name="Edwards K."/>
            <person name="Eickbush T."/>
            <person name="Evans J.D."/>
            <person name="Filipski A."/>
            <person name="Findeiss S."/>
            <person name="Freyhult E."/>
            <person name="Fulton L."/>
            <person name="Fulton R."/>
            <person name="Garcia A.C."/>
            <person name="Gardiner A."/>
            <person name="Garfield D.A."/>
            <person name="Garvin B.E."/>
            <person name="Gibson G."/>
            <person name="Gilbert D."/>
            <person name="Gnerre S."/>
            <person name="Godfrey J."/>
            <person name="Good R."/>
            <person name="Gotea V."/>
            <person name="Gravely B."/>
            <person name="Greenberg A.J."/>
            <person name="Griffiths-Jones S."/>
            <person name="Gross S."/>
            <person name="Guigo R."/>
            <person name="Gustafson E.A."/>
            <person name="Haerty W."/>
            <person name="Hahn M.W."/>
            <person name="Halligan D.L."/>
            <person name="Halpern A.L."/>
            <person name="Halter G.M."/>
            <person name="Han M.V."/>
            <person name="Heger A."/>
            <person name="Hillier L."/>
            <person name="Hinrichs A.S."/>
            <person name="Holmes I."/>
            <person name="Hoskins R.A."/>
            <person name="Hubisz M.J."/>
            <person name="Hultmark D."/>
            <person name="Huntley M.A."/>
            <person name="Jaffe D.B."/>
            <person name="Jagadeeshan S."/>
            <person name="Jeck W.R."/>
            <person name="Johnson J."/>
            <person name="Jones C.D."/>
            <person name="Jordan W.C."/>
            <person name="Karpen G.H."/>
            <person name="Kataoka E."/>
            <person name="Keightley P.D."/>
            <person name="Kheradpour P."/>
            <person name="Kirkness E.F."/>
            <person name="Koerich L.B."/>
            <person name="Kristiansen K."/>
            <person name="Kudrna D."/>
            <person name="Kulathinal R.J."/>
            <person name="Kumar S."/>
            <person name="Kwok R."/>
            <person name="Lander E."/>
            <person name="Langley C.H."/>
            <person name="Lapoint R."/>
            <person name="Lazzaro B.P."/>
            <person name="Lee S.J."/>
            <person name="Levesque L."/>
            <person name="Li R."/>
            <person name="Lin C.F."/>
            <person name="Lin M.F."/>
            <person name="Lindblad-Toh K."/>
            <person name="Llopart A."/>
            <person name="Long M."/>
            <person name="Low L."/>
            <person name="Lozovsky E."/>
            <person name="Lu J."/>
            <person name="Luo M."/>
            <person name="Machado C.A."/>
            <person name="Makalowski W."/>
            <person name="Marzo M."/>
            <person name="Matsuda M."/>
            <person name="Matzkin L."/>
            <person name="McAllister B."/>
            <person name="McBride C.S."/>
            <person name="McKernan B."/>
            <person name="McKernan K."/>
            <person name="Mendez-Lago M."/>
            <person name="Minx P."/>
            <person name="Mollenhauer M.U."/>
            <person name="Montooth K."/>
            <person name="Mount S.M."/>
            <person name="Mu X."/>
            <person name="Myers E."/>
            <person name="Negre B."/>
            <person name="Newfeld S."/>
            <person name="Nielsen R."/>
            <person name="Noor M.A."/>
            <person name="O'Grady P."/>
            <person name="Pachter L."/>
            <person name="Papaceit M."/>
            <person name="Parisi M.J."/>
            <person name="Parisi M."/>
            <person name="Parts L."/>
            <person name="Pedersen J.S."/>
            <person name="Pesole G."/>
            <person name="Phillippy A.M."/>
            <person name="Ponting C.P."/>
            <person name="Pop M."/>
            <person name="Porcelli D."/>
            <person name="Powell J.R."/>
            <person name="Prohaska S."/>
            <person name="Pruitt K."/>
            <person name="Puig M."/>
            <person name="Quesneville H."/>
            <person name="Ram K.R."/>
            <person name="Rand D."/>
            <person name="Rasmussen M.D."/>
            <person name="Reed L.K."/>
            <person name="Reenan R."/>
            <person name="Reily A."/>
            <person name="Remington K.A."/>
            <person name="Rieger T.T."/>
            <person name="Ritchie M.G."/>
            <person name="Robin C."/>
            <person name="Rogers Y.H."/>
            <person name="Rohde C."/>
            <person name="Rozas J."/>
            <person name="Rubenfield M.J."/>
            <person name="Ruiz A."/>
            <person name="Russo S."/>
            <person name="Salzberg S.L."/>
            <person name="Sanchez-Gracia A."/>
            <person name="Saranga D.J."/>
            <person name="Sato H."/>
            <person name="Schaeffer S.W."/>
            <person name="Schatz M.C."/>
            <person name="Schlenke T."/>
            <person name="Schwartz R."/>
            <person name="Segarra C."/>
            <person name="Singh R.S."/>
            <person name="Sirot L."/>
            <person name="Sirota M."/>
            <person name="Sisneros N.B."/>
            <person name="Smith C.D."/>
            <person name="Smith T.F."/>
            <person name="Spieth J."/>
            <person name="Stage D.E."/>
            <person name="Stark A."/>
            <person name="Stephan W."/>
            <person name="Strausberg R.L."/>
            <person name="Strempel S."/>
            <person name="Sturgill D."/>
            <person name="Sutton G."/>
            <person name="Sutton G.G."/>
            <person name="Tao W."/>
            <person name="Teichmann S."/>
            <person name="Tobari Y.N."/>
            <person name="Tomimura Y."/>
            <person name="Tsolas J.M."/>
            <person name="Valente V.L."/>
            <person name="Venter E."/>
            <person name="Venter J.C."/>
            <person name="Vicario S."/>
            <person name="Vieira F.G."/>
            <person name="Vilella A.J."/>
            <person name="Villasante A."/>
            <person name="Walenz B."/>
            <person name="Wang J."/>
            <person name="Wasserman M."/>
            <person name="Watts T."/>
            <person name="Wilson D."/>
            <person name="Wilson R.K."/>
            <person name="Wing R.A."/>
            <person name="Wolfner M.F."/>
            <person name="Wong A."/>
            <person name="Wong G.K."/>
            <person name="Wu C.I."/>
            <person name="Wu G."/>
            <person name="Yamamoto D."/>
            <person name="Yang H.P."/>
            <person name="Yang S.P."/>
            <person name="Yorke J.A."/>
            <person name="Yoshida K."/>
            <person name="Zdobnov E."/>
            <person name="Zhang P."/>
            <person name="Zhang Y."/>
            <person name="Zimin A.V."/>
            <person name="Baldwin J."/>
            <person name="Abdouelleil A."/>
            <person name="Abdulkadir J."/>
            <person name="Abebe A."/>
            <person name="Abera B."/>
            <person name="Abreu J."/>
            <person name="Acer S.C."/>
            <person name="Aftuck L."/>
            <person name="Alexander A."/>
            <person name="An P."/>
            <person name="Anderson E."/>
            <person name="Anderson S."/>
            <person name="Arachi H."/>
            <person name="Azer M."/>
            <person name="Bachantsang P."/>
            <person name="Barry A."/>
            <person name="Bayul T."/>
            <person name="Berlin A."/>
            <person name="Bessette D."/>
            <person name="Bloom T."/>
            <person name="Blye J."/>
            <person name="Boguslavskiy L."/>
            <person name="Bonnet C."/>
            <person name="Boukhgalter B."/>
            <person name="Bourzgui I."/>
            <person name="Brown A."/>
            <person name="Cahill P."/>
            <person name="Channer S."/>
            <person name="Cheshatsang Y."/>
            <person name="Chuda L."/>
            <person name="Citroen M."/>
            <person name="Collymore A."/>
            <person name="Cooke P."/>
            <person name="Costello M."/>
            <person name="D'Aco K."/>
            <person name="Daza R."/>
            <person name="De Haan G."/>
            <person name="DeGray S."/>
            <person name="DeMaso C."/>
            <person name="Dhargay N."/>
            <person name="Dooley K."/>
            <person name="Dooley E."/>
            <person name="Doricent M."/>
            <person name="Dorje P."/>
            <person name="Dorjee K."/>
            <person name="Dupes A."/>
            <person name="Elong R."/>
            <person name="Falk J."/>
            <person name="Farina A."/>
            <person name="Faro S."/>
            <person name="Ferguson D."/>
            <person name="Fisher S."/>
            <person name="Foley C.D."/>
            <person name="Franke A."/>
            <person name="Friedrich D."/>
            <person name="Gadbois L."/>
            <person name="Gearin G."/>
            <person name="Gearin C.R."/>
            <person name="Giannoukos G."/>
            <person name="Goode T."/>
            <person name="Graham J."/>
            <person name="Grandbois E."/>
            <person name="Grewal S."/>
            <person name="Gyaltsen K."/>
            <person name="Hafez N."/>
            <person name="Hagos B."/>
            <person name="Hall J."/>
            <person name="Henson C."/>
            <person name="Hollinger A."/>
            <person name="Honan T."/>
            <person name="Huard M.D."/>
            <person name="Hughes L."/>
            <person name="Hurhula B."/>
            <person name="Husby M.E."/>
            <person name="Kamat A."/>
            <person name="Kanga B."/>
            <person name="Kashin S."/>
            <person name="Khazanovich D."/>
            <person name="Kisner P."/>
            <person name="Lance K."/>
            <person name="Lara M."/>
            <person name="Lee W."/>
            <person name="Lennon N."/>
            <person name="Letendre F."/>
            <person name="LeVine R."/>
            <person name="Lipovsky A."/>
            <person name="Liu X."/>
            <person name="Liu J."/>
            <person name="Liu S."/>
            <person name="Lokyitsang T."/>
            <person name="Lokyitsang Y."/>
            <person name="Lubonja R."/>
            <person name="Lui A."/>
            <person name="MacDonald P."/>
            <person name="Magnisalis V."/>
            <person name="Maru K."/>
            <person name="Matthews C."/>
            <person name="McCusker W."/>
            <person name="McDonough S."/>
            <person name="Mehta T."/>
            <person name="Meldrim J."/>
            <person name="Meneus L."/>
            <person name="Mihai O."/>
            <person name="Mihalev A."/>
            <person name="Mihova T."/>
            <person name="Mittelman R."/>
            <person name="Mlenga V."/>
            <person name="Montmayeur A."/>
            <person name="Mulrain L."/>
            <person name="Navidi A."/>
            <person name="Naylor J."/>
            <person name="Negash T."/>
            <person name="Nguyen T."/>
            <person name="Nguyen N."/>
            <person name="Nicol R."/>
            <person name="Norbu C."/>
            <person name="Norbu N."/>
            <person name="Novod N."/>
            <person name="O'Neill B."/>
            <person name="Osman S."/>
            <person name="Markiewicz E."/>
            <person name="Oyono O.L."/>
            <person name="Patti C."/>
            <person name="Phunkhang P."/>
            <person name="Pierre F."/>
            <person name="Priest M."/>
            <person name="Raghuraman S."/>
            <person name="Rege F."/>
            <person name="Reyes R."/>
            <person name="Rise C."/>
            <person name="Rogov P."/>
            <person name="Ross K."/>
            <person name="Ryan E."/>
            <person name="Settipalli S."/>
            <person name="Shea T."/>
            <person name="Sherpa N."/>
            <person name="Shi L."/>
            <person name="Shih D."/>
            <person name="Sparrow T."/>
            <person name="Spaulding J."/>
            <person name="Stalker J."/>
            <person name="Stange-Thomann N."/>
            <person name="Stavropoulos S."/>
            <person name="Stone C."/>
            <person name="Strader C."/>
            <person name="Tesfaye S."/>
            <person name="Thomson T."/>
            <person name="Thoulutsang Y."/>
            <person name="Thoulutsang D."/>
            <person name="Topham K."/>
            <person name="Topping I."/>
            <person name="Tsamla T."/>
            <person name="Vassiliev H."/>
            <person name="Vo A."/>
            <person name="Wangchuk T."/>
            <person name="Wangdi T."/>
            <person name="Weiand M."/>
            <person name="Wilkinson J."/>
            <person name="Wilson A."/>
            <person name="Yadav S."/>
            <person name="Young G."/>
            <person name="Yu Q."/>
            <person name="Zembek L."/>
            <person name="Zhong D."/>
            <person name="Zimmer A."/>
            <person name="Zwirko Z."/>
            <person name="Jaffe D.B."/>
            <person name="Alvarez P."/>
            <person name="Brockman W."/>
            <person name="Butler J."/>
            <person name="Chin C."/>
            <person name="Gnerre S."/>
            <person name="Grabherr M."/>
            <person name="Kleber M."/>
            <person name="Mauceli E."/>
            <person name="MacCallum I."/>
        </authorList>
    </citation>
    <scope>NUCLEOTIDE SEQUENCE [LARGE SCALE GENOMIC DNA]</scope>
    <source>
        <strain evidence="13">Tucson 14030-0811.24</strain>
    </source>
</reference>
<dbReference type="Pfam" id="PF01546">
    <property type="entry name" value="Peptidase_M20"/>
    <property type="match status" value="1"/>
</dbReference>
<dbReference type="HOGENOM" id="CLU_021802_5_0_1"/>
<evidence type="ECO:0000256" key="6">
    <source>
        <dbReference type="ARBA" id="ARBA00022801"/>
    </source>
</evidence>
<dbReference type="CDD" id="cd05646">
    <property type="entry name" value="M20_AcylaseI_like"/>
    <property type="match status" value="1"/>
</dbReference>
<keyword evidence="7 10" id="KW-0862">Zinc</keyword>
<feature type="active site" evidence="9">
    <location>
        <position position="85"/>
    </location>
</feature>
<dbReference type="GO" id="GO:0005737">
    <property type="term" value="C:cytoplasm"/>
    <property type="evidence" value="ECO:0007669"/>
    <property type="project" value="UniProtKB-SubCell"/>
</dbReference>
<keyword evidence="5 10" id="KW-0479">Metal-binding</keyword>
<gene>
    <name evidence="12" type="primary">Dwil\GK14414</name>
    <name evidence="12" type="ORF">Dwil_GK14414</name>
</gene>
<dbReference type="Gene3D" id="3.30.70.360">
    <property type="match status" value="1"/>
</dbReference>
<protein>
    <recommendedName>
        <fullName evidence="3">N-acyl-aliphatic-L-amino acid amidohydrolase</fullName>
        <ecNumber evidence="3">3.5.1.14</ecNumber>
    </recommendedName>
    <alternativeName>
        <fullName evidence="8">N-acyl-L-amino-acid amidohydrolase</fullName>
    </alternativeName>
</protein>
<dbReference type="GO" id="GO:0004046">
    <property type="term" value="F:aminoacylase activity"/>
    <property type="evidence" value="ECO:0007669"/>
    <property type="project" value="UniProtKB-EC"/>
</dbReference>
<dbReference type="MEROPS" id="M20.973"/>
<dbReference type="AlphaFoldDB" id="B4NJN8"/>
<dbReference type="PIRSF" id="PIRSF036696">
    <property type="entry name" value="ACY-1"/>
    <property type="match status" value="1"/>
</dbReference>
<evidence type="ECO:0000256" key="9">
    <source>
        <dbReference type="PIRSR" id="PIRSR036696-1"/>
    </source>
</evidence>
<organism evidence="12 13">
    <name type="scientific">Drosophila willistoni</name>
    <name type="common">Fruit fly</name>
    <dbReference type="NCBI Taxonomy" id="7260"/>
    <lineage>
        <taxon>Eukaryota</taxon>
        <taxon>Metazoa</taxon>
        <taxon>Ecdysozoa</taxon>
        <taxon>Arthropoda</taxon>
        <taxon>Hexapoda</taxon>
        <taxon>Insecta</taxon>
        <taxon>Pterygota</taxon>
        <taxon>Neoptera</taxon>
        <taxon>Endopterygota</taxon>
        <taxon>Diptera</taxon>
        <taxon>Brachycera</taxon>
        <taxon>Muscomorpha</taxon>
        <taxon>Ephydroidea</taxon>
        <taxon>Drosophilidae</taxon>
        <taxon>Drosophila</taxon>
        <taxon>Sophophora</taxon>
    </lineage>
</organism>
<evidence type="ECO:0000256" key="5">
    <source>
        <dbReference type="ARBA" id="ARBA00022723"/>
    </source>
</evidence>
<dbReference type="Gene3D" id="3.40.630.10">
    <property type="entry name" value="Zn peptidases"/>
    <property type="match status" value="1"/>
</dbReference>
<dbReference type="Pfam" id="PF07687">
    <property type="entry name" value="M20_dimer"/>
    <property type="match status" value="1"/>
</dbReference>
<dbReference type="PANTHER" id="PTHR45892:SF1">
    <property type="entry name" value="AMINOACYLASE-1"/>
    <property type="match status" value="1"/>
</dbReference>
<evidence type="ECO:0000256" key="2">
    <source>
        <dbReference type="ARBA" id="ARBA00006247"/>
    </source>
</evidence>
<feature type="binding site" evidence="10">
    <location>
        <position position="178"/>
    </location>
    <ligand>
        <name>Zn(2+)</name>
        <dbReference type="ChEBI" id="CHEBI:29105"/>
        <label>1</label>
    </ligand>
</feature>
<dbReference type="GO" id="GO:0006520">
    <property type="term" value="P:amino acid metabolic process"/>
    <property type="evidence" value="ECO:0007669"/>
    <property type="project" value="InterPro"/>
</dbReference>
<dbReference type="FunFam" id="1.10.150.900:FF:000001">
    <property type="entry name" value="Aminoacylase-1, putative"/>
    <property type="match status" value="1"/>
</dbReference>
<feature type="binding site" evidence="10">
    <location>
        <position position="116"/>
    </location>
    <ligand>
        <name>Zn(2+)</name>
        <dbReference type="ChEBI" id="CHEBI:29105"/>
        <label>1</label>
    </ligand>
</feature>
<dbReference type="Gene3D" id="1.10.150.900">
    <property type="match status" value="1"/>
</dbReference>
<proteinExistence type="inferred from homology"/>
<dbReference type="InterPro" id="IPR010159">
    <property type="entry name" value="N-acyl_aa_amidohydrolase"/>
</dbReference>
<feature type="binding site" evidence="10">
    <location>
        <position position="151"/>
    </location>
    <ligand>
        <name>Zn(2+)</name>
        <dbReference type="ChEBI" id="CHEBI:29105"/>
        <label>2</label>
    </ligand>
</feature>
<feature type="domain" description="Peptidase M20 dimerisation" evidence="11">
    <location>
        <begin position="191"/>
        <end position="301"/>
    </location>
</feature>
<dbReference type="NCBIfam" id="TIGR01880">
    <property type="entry name" value="Ac-peptdase-euk"/>
    <property type="match status" value="1"/>
</dbReference>
<evidence type="ECO:0000256" key="7">
    <source>
        <dbReference type="ARBA" id="ARBA00022833"/>
    </source>
</evidence>
<dbReference type="GO" id="GO:0046872">
    <property type="term" value="F:metal ion binding"/>
    <property type="evidence" value="ECO:0007669"/>
    <property type="project" value="UniProtKB-KW"/>
</dbReference>
<evidence type="ECO:0000256" key="3">
    <source>
        <dbReference type="ARBA" id="ARBA00011913"/>
    </source>
</evidence>
<dbReference type="SMR" id="B4NJN8"/>
<dbReference type="InterPro" id="IPR001261">
    <property type="entry name" value="ArgE/DapE_CS"/>
</dbReference>
<keyword evidence="4" id="KW-0963">Cytoplasm</keyword>
<dbReference type="PROSITE" id="PS00758">
    <property type="entry name" value="ARGE_DAPE_CPG2_1"/>
    <property type="match status" value="1"/>
</dbReference>
<dbReference type="SUPFAM" id="SSF53187">
    <property type="entry name" value="Zn-dependent exopeptidases"/>
    <property type="match status" value="1"/>
</dbReference>
<dbReference type="SUPFAM" id="SSF55031">
    <property type="entry name" value="Bacterial exopeptidase dimerisation domain"/>
    <property type="match status" value="1"/>
</dbReference>
<dbReference type="EMBL" id="CH964272">
    <property type="protein sequence ID" value="EDW85000.2"/>
    <property type="molecule type" value="Genomic_DNA"/>
</dbReference>
<dbReference type="KEGG" id="dwi:6650514"/>
<dbReference type="Proteomes" id="UP000007798">
    <property type="component" value="Unassembled WGS sequence"/>
</dbReference>
<comment type="cofactor">
    <cofactor evidence="10">
        <name>Zn(2+)</name>
        <dbReference type="ChEBI" id="CHEBI:29105"/>
    </cofactor>
    <text evidence="10">Binds 2 Zn(2+) ions per subunit.</text>
</comment>
<dbReference type="PANTHER" id="PTHR45892">
    <property type="entry name" value="AMINOACYLASE-1"/>
    <property type="match status" value="1"/>
</dbReference>
<comment type="similarity">
    <text evidence="2">Belongs to the peptidase M20A family.</text>
</comment>
<dbReference type="InParanoid" id="B4NJN8"/>
<keyword evidence="6" id="KW-0378">Hydrolase</keyword>
<sequence length="404" mass="45250">MLPSTLASFEANKEIQIFREYLRIPSVLPNVNYTECVAFLKRQAASINLAVDVVYPAKQTKPVVIMKWLGSQPELPSILLNSHMDVVPVFREKWTQDPFGAHLDSEGRIFARGSQDMKCVGTQYLAAIRALKANGYRPKRTVYLSYVPDEEIGGVDGMKAFVKCEYFQKMNVGFSMDEGVGSTNDTISLFYGERTLWHLTFRSNGTAGHGSLLLNNTAGVKLHYVINKMMEFRATQLNRLNETKTYSIGDVTTVNLTGLSGGVQSNVIPPVFEANFDIRLATTVNVEAFEEKLRRWCTEAGGDIELIFTQKNPHIKPTKLDESNPFWVAYKAVLDKLDLKVMPLVCPGATDSRFIRELGIPAIGFSPIINTPILLHDHDEYLRADNYLEGIKIFEKLISSVANV</sequence>
<evidence type="ECO:0000313" key="13">
    <source>
        <dbReference type="Proteomes" id="UP000007798"/>
    </source>
</evidence>
<dbReference type="FunFam" id="3.30.70.360:FF:000005">
    <property type="entry name" value="Putative Aminoacylase-1"/>
    <property type="match status" value="1"/>
</dbReference>
<feature type="binding site" evidence="10">
    <location>
        <position position="376"/>
    </location>
    <ligand>
        <name>Zn(2+)</name>
        <dbReference type="ChEBI" id="CHEBI:29105"/>
        <label>2</label>
    </ligand>
</feature>
<evidence type="ECO:0000256" key="4">
    <source>
        <dbReference type="ARBA" id="ARBA00022490"/>
    </source>
</evidence>
<name>B4NJN8_DROWI</name>
<dbReference type="InterPro" id="IPR036264">
    <property type="entry name" value="Bact_exopeptidase_dim_dom"/>
</dbReference>
<evidence type="ECO:0000256" key="8">
    <source>
        <dbReference type="ARBA" id="ARBA00029656"/>
    </source>
</evidence>
<evidence type="ECO:0000313" key="12">
    <source>
        <dbReference type="EMBL" id="EDW85000.2"/>
    </source>
</evidence>
<feature type="active site" description="Proton acceptor" evidence="9">
    <location>
        <position position="150"/>
    </location>
</feature>
<evidence type="ECO:0000259" key="11">
    <source>
        <dbReference type="Pfam" id="PF07687"/>
    </source>
</evidence>
<feature type="binding site" evidence="10">
    <location>
        <position position="83"/>
    </location>
    <ligand>
        <name>Zn(2+)</name>
        <dbReference type="ChEBI" id="CHEBI:29105"/>
        <label>1</label>
    </ligand>
</feature>
<dbReference type="InterPro" id="IPR011650">
    <property type="entry name" value="Peptidase_M20_dimer"/>
</dbReference>
<dbReference type="STRING" id="7260.B4NJN8"/>
<accession>B4NJN8</accession>
<dbReference type="eggNOG" id="KOG2275">
    <property type="taxonomic scope" value="Eukaryota"/>
</dbReference>
<dbReference type="InterPro" id="IPR052083">
    <property type="entry name" value="Aminoacylase-1_M20A"/>
</dbReference>
<comment type="subcellular location">
    <subcellularLocation>
        <location evidence="1">Cytoplasm</location>
    </subcellularLocation>
</comment>
<dbReference type="EC" id="3.5.1.14" evidence="3"/>
<evidence type="ECO:0000256" key="10">
    <source>
        <dbReference type="PIRSR" id="PIRSR036696-2"/>
    </source>
</evidence>
<dbReference type="OrthoDB" id="3064516at2759"/>
<dbReference type="InterPro" id="IPR002933">
    <property type="entry name" value="Peptidase_M20"/>
</dbReference>
<evidence type="ECO:0000256" key="1">
    <source>
        <dbReference type="ARBA" id="ARBA00004496"/>
    </source>
</evidence>
<dbReference type="FunFam" id="3.40.630.10:FF:000019">
    <property type="entry name" value="Aminoacylase 1"/>
    <property type="match status" value="1"/>
</dbReference>
<keyword evidence="13" id="KW-1185">Reference proteome</keyword>